<name>A0ACC3MVK2_9PEZI</name>
<comment type="caution">
    <text evidence="1">The sequence shown here is derived from an EMBL/GenBank/DDBJ whole genome shotgun (WGS) entry which is preliminary data.</text>
</comment>
<dbReference type="Proteomes" id="UP001281147">
    <property type="component" value="Unassembled WGS sequence"/>
</dbReference>
<dbReference type="EMBL" id="JAUTXU010000148">
    <property type="protein sequence ID" value="KAK3703703.1"/>
    <property type="molecule type" value="Genomic_DNA"/>
</dbReference>
<reference evidence="1" key="1">
    <citation type="submission" date="2023-07" db="EMBL/GenBank/DDBJ databases">
        <title>Black Yeasts Isolated from many extreme environments.</title>
        <authorList>
            <person name="Coleine C."/>
            <person name="Stajich J.E."/>
            <person name="Selbmann L."/>
        </authorList>
    </citation>
    <scope>NUCLEOTIDE SEQUENCE</scope>
    <source>
        <strain evidence="1">CCFEE 5714</strain>
    </source>
</reference>
<evidence type="ECO:0000313" key="1">
    <source>
        <dbReference type="EMBL" id="KAK3703703.1"/>
    </source>
</evidence>
<sequence length="346" mass="38270">MASATEKVFAITELLEQILVYVGEGDPSTDDGSRVEELFTFQRVNRTSEDTIQGSLTLRQMMALEYDLEYDVIPTVPGQASHPPMQCLLARLIPAEYQHLGDMLSITAFTFNECTEILCEQRLITTFDSSAQLRNLGIRSRRSNQVYSGRHDSWRKIKLSPSHAPVLVALSTRIGNASSLGILNRSYTVPVEKEGTLGALAEALEGITQISTAQHLFSRLAVLLWGYFENVPPSELAFSAMMRFTGAGILALMSGLSVLVLGWMPTFYLFTLFQLSNYWDGVGVPSITARLIRLAKVKRISREPNGCPDFILLILIGWMWAVEVVLAISPLITVLAQGWSVLGTAH</sequence>
<gene>
    <name evidence="1" type="ORF">LTR37_014281</name>
</gene>
<protein>
    <submittedName>
        <fullName evidence="1">Uncharacterized protein</fullName>
    </submittedName>
</protein>
<proteinExistence type="predicted"/>
<accession>A0ACC3MVK2</accession>
<organism evidence="1 2">
    <name type="scientific">Vermiconidia calcicola</name>
    <dbReference type="NCBI Taxonomy" id="1690605"/>
    <lineage>
        <taxon>Eukaryota</taxon>
        <taxon>Fungi</taxon>
        <taxon>Dikarya</taxon>
        <taxon>Ascomycota</taxon>
        <taxon>Pezizomycotina</taxon>
        <taxon>Dothideomycetes</taxon>
        <taxon>Dothideomycetidae</taxon>
        <taxon>Mycosphaerellales</taxon>
        <taxon>Extremaceae</taxon>
        <taxon>Vermiconidia</taxon>
    </lineage>
</organism>
<keyword evidence="2" id="KW-1185">Reference proteome</keyword>
<evidence type="ECO:0000313" key="2">
    <source>
        <dbReference type="Proteomes" id="UP001281147"/>
    </source>
</evidence>